<dbReference type="GO" id="GO:0046872">
    <property type="term" value="F:metal ion binding"/>
    <property type="evidence" value="ECO:0007669"/>
    <property type="project" value="UniProtKB-KW"/>
</dbReference>
<dbReference type="GO" id="GO:0051539">
    <property type="term" value="F:4 iron, 4 sulfur cluster binding"/>
    <property type="evidence" value="ECO:0007669"/>
    <property type="project" value="UniProtKB-KW"/>
</dbReference>
<dbReference type="InterPro" id="IPR007197">
    <property type="entry name" value="rSAM"/>
</dbReference>
<evidence type="ECO:0000256" key="2">
    <source>
        <dbReference type="ARBA" id="ARBA00022691"/>
    </source>
</evidence>
<dbReference type="PANTHER" id="PTHR30352">
    <property type="entry name" value="PYRUVATE FORMATE-LYASE-ACTIVATING ENZYME"/>
    <property type="match status" value="1"/>
</dbReference>
<keyword evidence="8" id="KW-0670">Pyruvate</keyword>
<keyword evidence="5 6" id="KW-0411">Iron-sulfur</keyword>
<dbReference type="NCBIfam" id="TIGR04337">
    <property type="entry name" value="AmmeMemoSam_rS"/>
    <property type="match status" value="1"/>
</dbReference>
<dbReference type="InterPro" id="IPR034457">
    <property type="entry name" value="Organic_radical-activating"/>
</dbReference>
<dbReference type="Gene3D" id="3.20.20.70">
    <property type="entry name" value="Aldolase class I"/>
    <property type="match status" value="1"/>
</dbReference>
<evidence type="ECO:0000313" key="8">
    <source>
        <dbReference type="EMBL" id="SDB98283.1"/>
    </source>
</evidence>
<dbReference type="InterPro" id="IPR016431">
    <property type="entry name" value="Pyrv-formate_lyase-activ_prd"/>
</dbReference>
<dbReference type="InterPro" id="IPR006638">
    <property type="entry name" value="Elp3/MiaA/NifB-like_rSAM"/>
</dbReference>
<dbReference type="SFLD" id="SFLDG01101">
    <property type="entry name" value="Uncharacterised_Radical_SAM_Su"/>
    <property type="match status" value="1"/>
</dbReference>
<dbReference type="AlphaFoldDB" id="A0A1G6HVW3"/>
<accession>A0A1G6HVW3</accession>
<dbReference type="PIRSF" id="PIRSF004869">
    <property type="entry name" value="PflX_prd"/>
    <property type="match status" value="1"/>
</dbReference>
<dbReference type="OrthoDB" id="9778883at2"/>
<sequence length="335" mass="37883">MKEAYLYKHLNEKKVRCDLCAHRCIIEEDKSGICKVRKNIKGKLYSLVYEKVIAQAVDPIEKKPLYHFLPGSKSYSIATVGCNFTCLNCQNYEISQYMYYHDEAAGKYYSVDNVVSDAIFFECNSIAYTYTEPTIFFEYAIDIAKIAKSKGLKNVFVTNGFFTKQVIDKMSGLIDAANIDLKSMNENFYKNIAGGRLKPVLSSIEYAKQKGIWIELTTLIIPTLNDSEKEIEDIAKFIKSVDENIPWHISAFYPTYKLTSIPPTSIKTIQKAYDIGKSVGLRYVYGGNIPKNNLENTYCYNCGELLIERSGFAIIKNVLSGNKCPKCNAQIAGVL</sequence>
<dbReference type="EMBL" id="FMYU01000001">
    <property type="protein sequence ID" value="SDB98283.1"/>
    <property type="molecule type" value="Genomic_DNA"/>
</dbReference>
<evidence type="ECO:0000256" key="5">
    <source>
        <dbReference type="ARBA" id="ARBA00023014"/>
    </source>
</evidence>
<dbReference type="GO" id="GO:0016829">
    <property type="term" value="F:lyase activity"/>
    <property type="evidence" value="ECO:0007669"/>
    <property type="project" value="UniProtKB-KW"/>
</dbReference>
<feature type="binding site" evidence="6">
    <location>
        <position position="89"/>
    </location>
    <ligand>
        <name>[4Fe-4S] cluster</name>
        <dbReference type="ChEBI" id="CHEBI:49883"/>
        <note>4Fe-4S-S-AdoMet</note>
    </ligand>
</feature>
<evidence type="ECO:0000256" key="4">
    <source>
        <dbReference type="ARBA" id="ARBA00023004"/>
    </source>
</evidence>
<dbReference type="InterPro" id="IPR027596">
    <property type="entry name" value="AmmeMemoSam_rS"/>
</dbReference>
<feature type="binding site" evidence="6">
    <location>
        <position position="86"/>
    </location>
    <ligand>
        <name>[4Fe-4S] cluster</name>
        <dbReference type="ChEBI" id="CHEBI:49883"/>
        <note>4Fe-4S-S-AdoMet</note>
    </ligand>
</feature>
<dbReference type="PROSITE" id="PS51918">
    <property type="entry name" value="RADICAL_SAM"/>
    <property type="match status" value="1"/>
</dbReference>
<reference evidence="9" key="1">
    <citation type="submission" date="2016-10" db="EMBL/GenBank/DDBJ databases">
        <authorList>
            <person name="Varghese N."/>
            <person name="Submissions S."/>
        </authorList>
    </citation>
    <scope>NUCLEOTIDE SEQUENCE [LARGE SCALE GENOMIC DNA]</scope>
    <source>
        <strain evidence="9">DSM 8415</strain>
    </source>
</reference>
<dbReference type="SUPFAM" id="SSF102114">
    <property type="entry name" value="Radical SAM enzymes"/>
    <property type="match status" value="1"/>
</dbReference>
<dbReference type="RefSeq" id="WP_092127439.1">
    <property type="nucleotide sequence ID" value="NZ_FMYU01000001.1"/>
</dbReference>
<evidence type="ECO:0000256" key="3">
    <source>
        <dbReference type="ARBA" id="ARBA00022723"/>
    </source>
</evidence>
<dbReference type="CDD" id="cd01335">
    <property type="entry name" value="Radical_SAM"/>
    <property type="match status" value="1"/>
</dbReference>
<proteinExistence type="predicted"/>
<evidence type="ECO:0000256" key="6">
    <source>
        <dbReference type="PIRSR" id="PIRSR004869-50"/>
    </source>
</evidence>
<organism evidence="8 9">
    <name type="scientific">Desulfurella multipotens</name>
    <dbReference type="NCBI Taxonomy" id="79269"/>
    <lineage>
        <taxon>Bacteria</taxon>
        <taxon>Pseudomonadati</taxon>
        <taxon>Campylobacterota</taxon>
        <taxon>Desulfurellia</taxon>
        <taxon>Desulfurellales</taxon>
        <taxon>Desulfurellaceae</taxon>
        <taxon>Desulfurella</taxon>
    </lineage>
</organism>
<keyword evidence="2 6" id="KW-0949">S-adenosyl-L-methionine</keyword>
<evidence type="ECO:0000259" key="7">
    <source>
        <dbReference type="PROSITE" id="PS51918"/>
    </source>
</evidence>
<name>A0A1G6HVW3_9BACT</name>
<feature type="binding site" evidence="6">
    <location>
        <position position="82"/>
    </location>
    <ligand>
        <name>[4Fe-4S] cluster</name>
        <dbReference type="ChEBI" id="CHEBI:49883"/>
        <note>4Fe-4S-S-AdoMet</note>
    </ligand>
</feature>
<dbReference type="InterPro" id="IPR058240">
    <property type="entry name" value="rSAM_sf"/>
</dbReference>
<keyword evidence="8" id="KW-0456">Lyase</keyword>
<keyword evidence="3 6" id="KW-0479">Metal-binding</keyword>
<keyword evidence="4 6" id="KW-0408">Iron</keyword>
<keyword evidence="1" id="KW-0004">4Fe-4S</keyword>
<dbReference type="Proteomes" id="UP000199411">
    <property type="component" value="Unassembled WGS sequence"/>
</dbReference>
<dbReference type="PANTHER" id="PTHR30352:SF5">
    <property type="entry name" value="PYRUVATE FORMATE-LYASE 1-ACTIVATING ENZYME"/>
    <property type="match status" value="1"/>
</dbReference>
<dbReference type="Pfam" id="PF04055">
    <property type="entry name" value="Radical_SAM"/>
    <property type="match status" value="1"/>
</dbReference>
<gene>
    <name evidence="8" type="ORF">SAMN05660835_00134</name>
</gene>
<protein>
    <submittedName>
        <fullName evidence="8">Pyruvate formate lyase activating enzyme</fullName>
    </submittedName>
</protein>
<dbReference type="InterPro" id="IPR013785">
    <property type="entry name" value="Aldolase_TIM"/>
</dbReference>
<evidence type="ECO:0000313" key="9">
    <source>
        <dbReference type="Proteomes" id="UP000199411"/>
    </source>
</evidence>
<feature type="domain" description="Radical SAM core" evidence="7">
    <location>
        <begin position="67"/>
        <end position="288"/>
    </location>
</feature>
<keyword evidence="9" id="KW-1185">Reference proteome</keyword>
<comment type="cofactor">
    <cofactor evidence="6">
        <name>[4Fe-4S] cluster</name>
        <dbReference type="ChEBI" id="CHEBI:49883"/>
    </cofactor>
    <text evidence="6">Binds 1 [4Fe-4S] cluster. The cluster is coordinated with 3 cysteines and an exchangeable S-adenosyl-L-methionine.</text>
</comment>
<dbReference type="SMART" id="SM00729">
    <property type="entry name" value="Elp3"/>
    <property type="match status" value="1"/>
</dbReference>
<evidence type="ECO:0000256" key="1">
    <source>
        <dbReference type="ARBA" id="ARBA00022485"/>
    </source>
</evidence>
<dbReference type="SFLD" id="SFLDS00029">
    <property type="entry name" value="Radical_SAM"/>
    <property type="match status" value="1"/>
</dbReference>